<gene>
    <name evidence="2" type="ORF">FLAG1_10005</name>
</gene>
<evidence type="ECO:0000313" key="3">
    <source>
        <dbReference type="Proteomes" id="UP000037904"/>
    </source>
</evidence>
<evidence type="ECO:0000256" key="1">
    <source>
        <dbReference type="SAM" id="MobiDB-lite"/>
    </source>
</evidence>
<feature type="compositionally biased region" description="Acidic residues" evidence="1">
    <location>
        <begin position="406"/>
        <end position="420"/>
    </location>
</feature>
<keyword evidence="3" id="KW-1185">Reference proteome</keyword>
<protein>
    <submittedName>
        <fullName evidence="2">Uncharacterized protein</fullName>
    </submittedName>
</protein>
<dbReference type="Proteomes" id="UP000037904">
    <property type="component" value="Unassembled WGS sequence"/>
</dbReference>
<sequence length="420" mass="47561">MDQRQLFSPRDDLIDQAKPQIWGRQIHDAPECIILMARCKLLMSRQSLVTLELNVQGVESTSLGVNIRQCTQMGQDALRSTAEQMGQVRRLARDISKDEGIIDSIQKNIMNKTQSEFRHRRLQQFIEDGIDNVAKSVSVIADVKQNFDRWSKMTKDLLLALQQKTTDNMRKKSDIEERTSDYMIVNNPNIDPFISGAVALFKNPGVISAAFSFGLPGQMEGLQTLIRSLDDRLDKLHQEIGSTIDVRDILAKNLQDLSELQVQVENFMDFMISIQSIMDDIQRSHSRYLMKGLTPNNLDDLERDQELARDYTKDGALMKSRFLTAYKAASLYNEVSTKFILPGVSWLTGLCFDDTEAAFKEGLLEIEGKQGELCGGAKRLVTQRIKEIKIEMKIDQSTTPAKEMTADVEELSGDDEALQN</sequence>
<dbReference type="EMBL" id="JXCE01000459">
    <property type="protein sequence ID" value="KPA37188.1"/>
    <property type="molecule type" value="Genomic_DNA"/>
</dbReference>
<accession>A0A0M9EPD7</accession>
<name>A0A0M9EPD7_FUSLA</name>
<dbReference type="AlphaFoldDB" id="A0A0M9EPD7"/>
<reference evidence="2 3" key="1">
    <citation type="submission" date="2015-04" db="EMBL/GenBank/DDBJ databases">
        <title>The draft genome sequence of Fusarium langsethiae, a T-2/HT-2 mycotoxin producer.</title>
        <authorList>
            <person name="Lysoe E."/>
            <person name="Divon H.H."/>
            <person name="Terzi V."/>
            <person name="Orru L."/>
            <person name="Lamontanara A."/>
            <person name="Kolseth A.-K."/>
            <person name="Frandsen R.J."/>
            <person name="Nielsen K."/>
            <person name="Thrane U."/>
        </authorList>
    </citation>
    <scope>NUCLEOTIDE SEQUENCE [LARGE SCALE GENOMIC DNA]</scope>
    <source>
        <strain evidence="2 3">Fl201059</strain>
    </source>
</reference>
<proteinExistence type="predicted"/>
<organism evidence="2 3">
    <name type="scientific">Fusarium langsethiae</name>
    <dbReference type="NCBI Taxonomy" id="179993"/>
    <lineage>
        <taxon>Eukaryota</taxon>
        <taxon>Fungi</taxon>
        <taxon>Dikarya</taxon>
        <taxon>Ascomycota</taxon>
        <taxon>Pezizomycotina</taxon>
        <taxon>Sordariomycetes</taxon>
        <taxon>Hypocreomycetidae</taxon>
        <taxon>Hypocreales</taxon>
        <taxon>Nectriaceae</taxon>
        <taxon>Fusarium</taxon>
    </lineage>
</organism>
<feature type="region of interest" description="Disordered" evidence="1">
    <location>
        <begin position="398"/>
        <end position="420"/>
    </location>
</feature>
<evidence type="ECO:0000313" key="2">
    <source>
        <dbReference type="EMBL" id="KPA37188.1"/>
    </source>
</evidence>
<comment type="caution">
    <text evidence="2">The sequence shown here is derived from an EMBL/GenBank/DDBJ whole genome shotgun (WGS) entry which is preliminary data.</text>
</comment>